<evidence type="ECO:0000256" key="2">
    <source>
        <dbReference type="SAM" id="SignalP"/>
    </source>
</evidence>
<dbReference type="Proteomes" id="UP000756860">
    <property type="component" value="Unassembled WGS sequence"/>
</dbReference>
<evidence type="ECO:0000313" key="4">
    <source>
        <dbReference type="Proteomes" id="UP000756860"/>
    </source>
</evidence>
<dbReference type="EMBL" id="JAHCVK010000010">
    <property type="protein sequence ID" value="MBT0654408.1"/>
    <property type="molecule type" value="Genomic_DNA"/>
</dbReference>
<protein>
    <recommendedName>
        <fullName evidence="5">Carbohydrate-binding family V/XII</fullName>
    </recommendedName>
</protein>
<comment type="caution">
    <text evidence="3">The sequence shown here is derived from an EMBL/GenBank/DDBJ whole genome shotgun (WGS) entry which is preliminary data.</text>
</comment>
<keyword evidence="4" id="KW-1185">Reference proteome</keyword>
<proteinExistence type="predicted"/>
<reference evidence="3 4" key="1">
    <citation type="submission" date="2021-05" db="EMBL/GenBank/DDBJ databases">
        <title>The draft genome of Geobacter luticola JCM 17780.</title>
        <authorList>
            <person name="Xu Z."/>
            <person name="Masuda Y."/>
            <person name="Itoh H."/>
            <person name="Senoo K."/>
        </authorList>
    </citation>
    <scope>NUCLEOTIDE SEQUENCE [LARGE SCALE GENOMIC DNA]</scope>
    <source>
        <strain evidence="3 4">JCM 17780</strain>
    </source>
</reference>
<feature type="chain" id="PRO_5045875622" description="Carbohydrate-binding family V/XII" evidence="2">
    <location>
        <begin position="30"/>
        <end position="775"/>
    </location>
</feature>
<feature type="compositionally biased region" description="Gly residues" evidence="1">
    <location>
        <begin position="746"/>
        <end position="775"/>
    </location>
</feature>
<feature type="compositionally biased region" description="Basic and acidic residues" evidence="1">
    <location>
        <begin position="642"/>
        <end position="672"/>
    </location>
</feature>
<dbReference type="RefSeq" id="WP_214176415.1">
    <property type="nucleotide sequence ID" value="NZ_JAHCVK010000010.1"/>
</dbReference>
<feature type="region of interest" description="Disordered" evidence="1">
    <location>
        <begin position="623"/>
        <end position="775"/>
    </location>
</feature>
<keyword evidence="2" id="KW-0732">Signal</keyword>
<feature type="compositionally biased region" description="Polar residues" evidence="1">
    <location>
        <begin position="623"/>
        <end position="641"/>
    </location>
</feature>
<organism evidence="3 4">
    <name type="scientific">Geomobilimonas luticola</name>
    <dbReference type="NCBI Taxonomy" id="1114878"/>
    <lineage>
        <taxon>Bacteria</taxon>
        <taxon>Pseudomonadati</taxon>
        <taxon>Thermodesulfobacteriota</taxon>
        <taxon>Desulfuromonadia</taxon>
        <taxon>Geobacterales</taxon>
        <taxon>Geobacteraceae</taxon>
        <taxon>Geomobilimonas</taxon>
    </lineage>
</organism>
<name>A0ABS5SGB8_9BACT</name>
<evidence type="ECO:0008006" key="5">
    <source>
        <dbReference type="Google" id="ProtNLM"/>
    </source>
</evidence>
<feature type="signal peptide" evidence="2">
    <location>
        <begin position="1"/>
        <end position="29"/>
    </location>
</feature>
<sequence>MTRYPMMFRFLLLALLLCAVSSLAGNAVAAATDTEWPRTYSDQGMSVTVYQPQPESLEGTLLKSRAAISVIPKGKTDPVFGAVWLESKIAIDRDERVVQVLSTDVPRVRFADVTSEQQEYFSRFLEHELNTAHLSMNYDQLLASLSIAQKERREAEGLNTAPPKIIFETTPSILVSIDGEPRFREVGGTKLKRVVNTPFFIVLDTSTGTCWLNGGIRWFAARDIRGPWQQNPSPPKEVTGALSAELDTVKANIPKRENPADQRIPKIIVATEPTELIVFDGEPKFSPLTGSELLYVVNTEDDVFMEMTRQQYYVVLAGRWYRSGSLKGPWEFVRPDRLPEAFARIPESSEKGKVLPFVAGTRQAQEASMDALIPQTAAIKRNEARLNVVYDGEPRFEPVPKTTMEQAVNTPETVLRIGDRYYCCHQAVWYVAGSPEGPWVVADYVPAEVQTIPPESPAYNVKYVRIYDATPDVVYLGYTPSYLGCYPYYGSVVYGTGYSYPSYFGPAYYYPRPFTWGFHVNFNPWTGWSYGMSWSVGWLDFSLGFGYYGGWWGPGGYVWRPNHHYISRPVNIYRPVGMTTGTRGAGTRFVDGNRPLRNTTNIYRRGDNARLLADGGAWSRVGRQTSVAPRTSPRGQVNNVFTDRDGNVMRRSRDGSWQRREQGAWRPAERKTGATGDVRPAMNRGNGTTLDSDYEGRRRGVERAQSYRPPQSYQRSQDYRSPSPRGYQRPADGYSRPSGGTVAPPRGGGGYSRPSGGGASRGGGHVLPSGGGRSR</sequence>
<evidence type="ECO:0000256" key="1">
    <source>
        <dbReference type="SAM" id="MobiDB-lite"/>
    </source>
</evidence>
<feature type="compositionally biased region" description="Polar residues" evidence="1">
    <location>
        <begin position="708"/>
        <end position="720"/>
    </location>
</feature>
<gene>
    <name evidence="3" type="ORF">KI810_15215</name>
</gene>
<accession>A0ABS5SGB8</accession>
<evidence type="ECO:0000313" key="3">
    <source>
        <dbReference type="EMBL" id="MBT0654408.1"/>
    </source>
</evidence>